<proteinExistence type="predicted"/>
<accession>F0YCS0</accession>
<dbReference type="GeneID" id="20225172"/>
<dbReference type="Gene3D" id="3.90.550.20">
    <property type="match status" value="1"/>
</dbReference>
<gene>
    <name evidence="2" type="ORF">AURANDRAFT_65121</name>
</gene>
<sequence length="392" mass="43407">MTMIAAWLLASFACWDNDPATPCPASPAANARYTALAMLGGKPAPPGVAPDSACVLAERPKKDGGSNTSKCLEALRWRKKLDEEELKGVTCEKTAFLAHTWWDGPMVRVVAMFLRSFRATQHAQCAKLVVWTPGDGTERSTERGRALVEQVEAMSGAPVVFQTLHMEAAAGAMAKGTLFEEYVTNAVLAHDWSTTKPGDKKEGTRHFSDFFQLFVLWRYGGVYFDADQVLLRDLYPLWGLNFEYQWSFIPEKFNNAVQGLGRGEGEALIRHGGKLKGLGCCKGWGNTLWTAKVVKGLGNTYGLPCTAWDPFWLRMDGHHTGEMTRPSLNFPEPVNRNWLFQAQYDVVKDWYDGAFGIHWHGGAGGAGGGDANAWLPTVKDGSYFDHWEQIYS</sequence>
<feature type="chain" id="PRO_5003264540" description="Alpha 1,4-glycosyltransferase domain-containing protein" evidence="1">
    <location>
        <begin position="21"/>
        <end position="392"/>
    </location>
</feature>
<evidence type="ECO:0008006" key="4">
    <source>
        <dbReference type="Google" id="ProtNLM"/>
    </source>
</evidence>
<evidence type="ECO:0000313" key="3">
    <source>
        <dbReference type="Proteomes" id="UP000002729"/>
    </source>
</evidence>
<dbReference type="AlphaFoldDB" id="F0YCS0"/>
<feature type="signal peptide" evidence="1">
    <location>
        <begin position="1"/>
        <end position="20"/>
    </location>
</feature>
<protein>
    <recommendedName>
        <fullName evidence="4">Alpha 1,4-glycosyltransferase domain-containing protein</fullName>
    </recommendedName>
</protein>
<evidence type="ECO:0000256" key="1">
    <source>
        <dbReference type="SAM" id="SignalP"/>
    </source>
</evidence>
<dbReference type="KEGG" id="aaf:AURANDRAFT_65121"/>
<dbReference type="InterPro" id="IPR007577">
    <property type="entry name" value="GlycoTrfase_DXD_sugar-bd_CS"/>
</dbReference>
<reference evidence="2 3" key="1">
    <citation type="journal article" date="2011" name="Proc. Natl. Acad. Sci. U.S.A.">
        <title>Niche of harmful alga Aureococcus anophagefferens revealed through ecogenomics.</title>
        <authorList>
            <person name="Gobler C.J."/>
            <person name="Berry D.L."/>
            <person name="Dyhrman S.T."/>
            <person name="Wilhelm S.W."/>
            <person name="Salamov A."/>
            <person name="Lobanov A.V."/>
            <person name="Zhang Y."/>
            <person name="Collier J.L."/>
            <person name="Wurch L.L."/>
            <person name="Kustka A.B."/>
            <person name="Dill B.D."/>
            <person name="Shah M."/>
            <person name="VerBerkmoes N.C."/>
            <person name="Kuo A."/>
            <person name="Terry A."/>
            <person name="Pangilinan J."/>
            <person name="Lindquist E.A."/>
            <person name="Lucas S."/>
            <person name="Paulsen I.T."/>
            <person name="Hattenrath-Lehmann T.K."/>
            <person name="Talmage S.C."/>
            <person name="Walker E.A."/>
            <person name="Koch F."/>
            <person name="Burson A.M."/>
            <person name="Marcoval M.A."/>
            <person name="Tang Y.Z."/>
            <person name="Lecleir G.R."/>
            <person name="Coyne K.J."/>
            <person name="Berg G.M."/>
            <person name="Bertrand E.M."/>
            <person name="Saito M.A."/>
            <person name="Gladyshev V.N."/>
            <person name="Grigoriev I.V."/>
        </authorList>
    </citation>
    <scope>NUCLEOTIDE SEQUENCE [LARGE SCALE GENOMIC DNA]</scope>
    <source>
        <strain evidence="3">CCMP 1984</strain>
    </source>
</reference>
<evidence type="ECO:0000313" key="2">
    <source>
        <dbReference type="EMBL" id="EGB07132.1"/>
    </source>
</evidence>
<dbReference type="InterPro" id="IPR029044">
    <property type="entry name" value="Nucleotide-diphossugar_trans"/>
</dbReference>
<name>F0YCS0_AURAN</name>
<dbReference type="RefSeq" id="XP_009038361.1">
    <property type="nucleotide sequence ID" value="XM_009040113.1"/>
</dbReference>
<organism evidence="3">
    <name type="scientific">Aureococcus anophagefferens</name>
    <name type="common">Harmful bloom alga</name>
    <dbReference type="NCBI Taxonomy" id="44056"/>
    <lineage>
        <taxon>Eukaryota</taxon>
        <taxon>Sar</taxon>
        <taxon>Stramenopiles</taxon>
        <taxon>Ochrophyta</taxon>
        <taxon>Pelagophyceae</taxon>
        <taxon>Pelagomonadales</taxon>
        <taxon>Pelagomonadaceae</taxon>
        <taxon>Aureococcus</taxon>
    </lineage>
</organism>
<keyword evidence="1" id="KW-0732">Signal</keyword>
<dbReference type="Pfam" id="PF04488">
    <property type="entry name" value="Gly_transf_sug"/>
    <property type="match status" value="1"/>
</dbReference>
<dbReference type="InParanoid" id="F0YCS0"/>
<dbReference type="Proteomes" id="UP000002729">
    <property type="component" value="Unassembled WGS sequence"/>
</dbReference>
<dbReference type="SUPFAM" id="SSF53448">
    <property type="entry name" value="Nucleotide-diphospho-sugar transferases"/>
    <property type="match status" value="1"/>
</dbReference>
<keyword evidence="3" id="KW-1185">Reference proteome</keyword>
<dbReference type="OrthoDB" id="409543at2759"/>
<dbReference type="EMBL" id="GL833132">
    <property type="protein sequence ID" value="EGB07132.1"/>
    <property type="molecule type" value="Genomic_DNA"/>
</dbReference>